<proteinExistence type="predicted"/>
<evidence type="ECO:0000313" key="1">
    <source>
        <dbReference type="EMBL" id="KAF3338885.1"/>
    </source>
</evidence>
<dbReference type="Proteomes" id="UP000623129">
    <property type="component" value="Unassembled WGS sequence"/>
</dbReference>
<keyword evidence="2" id="KW-1185">Reference proteome</keyword>
<gene>
    <name evidence="1" type="ORF">FCM35_KLT16356</name>
</gene>
<comment type="caution">
    <text evidence="1">The sequence shown here is derived from an EMBL/GenBank/DDBJ whole genome shotgun (WGS) entry which is preliminary data.</text>
</comment>
<organism evidence="1 2">
    <name type="scientific">Carex littledalei</name>
    <dbReference type="NCBI Taxonomy" id="544730"/>
    <lineage>
        <taxon>Eukaryota</taxon>
        <taxon>Viridiplantae</taxon>
        <taxon>Streptophyta</taxon>
        <taxon>Embryophyta</taxon>
        <taxon>Tracheophyta</taxon>
        <taxon>Spermatophyta</taxon>
        <taxon>Magnoliopsida</taxon>
        <taxon>Liliopsida</taxon>
        <taxon>Poales</taxon>
        <taxon>Cyperaceae</taxon>
        <taxon>Cyperoideae</taxon>
        <taxon>Cariceae</taxon>
        <taxon>Carex</taxon>
        <taxon>Carex subgen. Euthyceras</taxon>
    </lineage>
</organism>
<accession>A0A833QZ42</accession>
<evidence type="ECO:0000313" key="2">
    <source>
        <dbReference type="Proteomes" id="UP000623129"/>
    </source>
</evidence>
<dbReference type="EMBL" id="SWLB01000004">
    <property type="protein sequence ID" value="KAF3338885.1"/>
    <property type="molecule type" value="Genomic_DNA"/>
</dbReference>
<sequence length="56" mass="6560">MGAAYKGFGDCIRLLLFLDAHKIGLVKTKKVYTMDQLHLLYKFETEISALFRLYQF</sequence>
<name>A0A833QZ42_9POAL</name>
<protein>
    <submittedName>
        <fullName evidence="1">Uncharacterized protein</fullName>
    </submittedName>
</protein>
<dbReference type="AlphaFoldDB" id="A0A833QZ42"/>
<reference evidence="1" key="1">
    <citation type="submission" date="2020-01" db="EMBL/GenBank/DDBJ databases">
        <title>Genome sequence of Kobresia littledalei, the first chromosome-level genome in the family Cyperaceae.</title>
        <authorList>
            <person name="Qu G."/>
        </authorList>
    </citation>
    <scope>NUCLEOTIDE SEQUENCE</scope>
    <source>
        <strain evidence="1">C.B.Clarke</strain>
        <tissue evidence="1">Leaf</tissue>
    </source>
</reference>